<sequence length="600" mass="66139">MAYRRKQGMQRSATFVEDHRQQHPQPGDTSSPAIASPRATRFADDSRRPDRSLAAQAMLASASSAASSPNPDASSLDPVTQMYTSTTRGGASNDPKHGFWGVLAQQAKEMLDENGGTDSLTSQSRWSYDRVRNPDNPVLDIGGKIKNVLEEGLTKATGAGAGGSDAIHGGRKLQIRRKTCSMDFRNTSLSLASPDMSPMLSDTESPQIKASRDVASAMAAKVKLLQRELKTVKADMAFSKERCAQLEEENRLLRGDGGGGHGGGAGADDEDLIRQQLETLLAEKARLANDNTVYARENRFLREIVEFHQLNMQDVVEVDLDDDDDEEDEEEERSPLAAGGRMRVMSRSNSGAGESPLRRSLLGLPETPPTRRSLKEEDDGGLQPETPPTRRSLKEEDVDDEPLTPPTRRSLKEEDVDEPGTPPTRRSLKEEDVVEPETPPTRRSLKEEDVDDVPETPPTRRSFKEEEDDLQPETPPTRRSIKEDVDDGLETPPTRRSFKEYIGSPEKVATTTRRSFKEDIGSPPEIAVTPTRRSSTEDIASPEKAVTPTRRSFKEDIVSSEKPATPRPSFSEELGEAETATPTCQNFEDESGKTETRNED</sequence>
<feature type="compositionally biased region" description="Low complexity" evidence="2">
    <location>
        <begin position="52"/>
        <end position="78"/>
    </location>
</feature>
<dbReference type="AlphaFoldDB" id="A0A0D9WHT7"/>
<dbReference type="EnsemblPlants" id="LPERR05G16350.1">
    <property type="protein sequence ID" value="LPERR05G16350.1"/>
    <property type="gene ID" value="LPERR05G16350"/>
</dbReference>
<dbReference type="Gramene" id="LPERR05G16350.1">
    <property type="protein sequence ID" value="LPERR05G16350.1"/>
    <property type="gene ID" value="LPERR05G16350"/>
</dbReference>
<feature type="compositionally biased region" description="Polar residues" evidence="2">
    <location>
        <begin position="81"/>
        <end position="90"/>
    </location>
</feature>
<keyword evidence="4" id="KW-1185">Reference proteome</keyword>
<evidence type="ECO:0000256" key="1">
    <source>
        <dbReference type="SAM" id="Coils"/>
    </source>
</evidence>
<reference evidence="4" key="2">
    <citation type="submission" date="2013-12" db="EMBL/GenBank/DDBJ databases">
        <authorList>
            <person name="Yu Y."/>
            <person name="Lee S."/>
            <person name="de Baynast K."/>
            <person name="Wissotski M."/>
            <person name="Liu L."/>
            <person name="Talag J."/>
            <person name="Goicoechea J."/>
            <person name="Angelova A."/>
            <person name="Jetty R."/>
            <person name="Kudrna D."/>
            <person name="Golser W."/>
            <person name="Rivera L."/>
            <person name="Zhang J."/>
            <person name="Wing R."/>
        </authorList>
    </citation>
    <scope>NUCLEOTIDE SEQUENCE</scope>
</reference>
<feature type="coiled-coil region" evidence="1">
    <location>
        <begin position="222"/>
        <end position="256"/>
    </location>
</feature>
<dbReference type="PANTHER" id="PTHR31016:SF15">
    <property type="entry name" value="KINESIN-LIKE PROTEIN"/>
    <property type="match status" value="1"/>
</dbReference>
<evidence type="ECO:0000256" key="2">
    <source>
        <dbReference type="SAM" id="MobiDB-lite"/>
    </source>
</evidence>
<reference evidence="3" key="3">
    <citation type="submission" date="2015-04" db="UniProtKB">
        <authorList>
            <consortium name="EnsemblPlants"/>
        </authorList>
    </citation>
    <scope>IDENTIFICATION</scope>
</reference>
<feature type="compositionally biased region" description="Basic and acidic residues" evidence="2">
    <location>
        <begin position="41"/>
        <end position="51"/>
    </location>
</feature>
<accession>A0A0D9WHT7</accession>
<reference evidence="3 4" key="1">
    <citation type="submission" date="2012-08" db="EMBL/GenBank/DDBJ databases">
        <title>Oryza genome evolution.</title>
        <authorList>
            <person name="Wing R.A."/>
        </authorList>
    </citation>
    <scope>NUCLEOTIDE SEQUENCE</scope>
</reference>
<feature type="compositionally biased region" description="Polar residues" evidence="2">
    <location>
        <begin position="23"/>
        <end position="33"/>
    </location>
</feature>
<feature type="compositionally biased region" description="Basic and acidic residues" evidence="2">
    <location>
        <begin position="590"/>
        <end position="600"/>
    </location>
</feature>
<proteinExistence type="predicted"/>
<evidence type="ECO:0000313" key="3">
    <source>
        <dbReference type="EnsemblPlants" id="LPERR05G16350.1"/>
    </source>
</evidence>
<name>A0A0D9WHT7_9ORYZ</name>
<dbReference type="PANTHER" id="PTHR31016">
    <property type="entry name" value="OS04G0228100 PROTEIN"/>
    <property type="match status" value="1"/>
</dbReference>
<keyword evidence="1" id="KW-0175">Coiled coil</keyword>
<protein>
    <submittedName>
        <fullName evidence="3">Uncharacterized protein</fullName>
    </submittedName>
</protein>
<feature type="compositionally biased region" description="Acidic residues" evidence="2">
    <location>
        <begin position="321"/>
        <end position="332"/>
    </location>
</feature>
<feature type="region of interest" description="Disordered" evidence="2">
    <location>
        <begin position="1"/>
        <end position="96"/>
    </location>
</feature>
<dbReference type="HOGENOM" id="CLU_042729_2_1_1"/>
<feature type="region of interest" description="Disordered" evidence="2">
    <location>
        <begin position="321"/>
        <end position="600"/>
    </location>
</feature>
<evidence type="ECO:0000313" key="4">
    <source>
        <dbReference type="Proteomes" id="UP000032180"/>
    </source>
</evidence>
<dbReference type="eggNOG" id="ENOG502QPQ1">
    <property type="taxonomic scope" value="Eukaryota"/>
</dbReference>
<dbReference type="Proteomes" id="UP000032180">
    <property type="component" value="Chromosome 5"/>
</dbReference>
<organism evidence="3 4">
    <name type="scientific">Leersia perrieri</name>
    <dbReference type="NCBI Taxonomy" id="77586"/>
    <lineage>
        <taxon>Eukaryota</taxon>
        <taxon>Viridiplantae</taxon>
        <taxon>Streptophyta</taxon>
        <taxon>Embryophyta</taxon>
        <taxon>Tracheophyta</taxon>
        <taxon>Spermatophyta</taxon>
        <taxon>Magnoliopsida</taxon>
        <taxon>Liliopsida</taxon>
        <taxon>Poales</taxon>
        <taxon>Poaceae</taxon>
        <taxon>BOP clade</taxon>
        <taxon>Oryzoideae</taxon>
        <taxon>Oryzeae</taxon>
        <taxon>Oryzinae</taxon>
        <taxon>Leersia</taxon>
    </lineage>
</organism>